<dbReference type="GO" id="GO:0006412">
    <property type="term" value="P:translation"/>
    <property type="evidence" value="ECO:0007669"/>
    <property type="project" value="UniProtKB-UniRule"/>
</dbReference>
<dbReference type="SUPFAM" id="SSF54843">
    <property type="entry name" value="Ribosomal protein L22"/>
    <property type="match status" value="1"/>
</dbReference>
<dbReference type="GO" id="GO:0003735">
    <property type="term" value="F:structural constituent of ribosome"/>
    <property type="evidence" value="ECO:0007669"/>
    <property type="project" value="InterPro"/>
</dbReference>
<dbReference type="RefSeq" id="WP_345784836.1">
    <property type="nucleotide sequence ID" value="NZ_BRXS01000004.1"/>
</dbReference>
<dbReference type="InterPro" id="IPR001063">
    <property type="entry name" value="Ribosomal_uL22"/>
</dbReference>
<gene>
    <name evidence="7 11" type="primary">rplV</name>
    <name evidence="11" type="ORF">rosag_26720</name>
</gene>
<evidence type="ECO:0000256" key="8">
    <source>
        <dbReference type="RuleBase" id="RU004005"/>
    </source>
</evidence>
<dbReference type="Proteomes" id="UP001161325">
    <property type="component" value="Unassembled WGS sequence"/>
</dbReference>
<keyword evidence="4 7" id="KW-0689">Ribosomal protein</keyword>
<proteinExistence type="inferred from homology"/>
<dbReference type="PANTHER" id="PTHR13501:SF8">
    <property type="entry name" value="LARGE RIBOSOMAL SUBUNIT PROTEIN UL22M"/>
    <property type="match status" value="1"/>
</dbReference>
<reference evidence="11" key="1">
    <citation type="submission" date="2022-08" db="EMBL/GenBank/DDBJ databases">
        <title>Draft genome sequencing of Roseisolibacter agri AW1220.</title>
        <authorList>
            <person name="Tobiishi Y."/>
            <person name="Tonouchi A."/>
        </authorList>
    </citation>
    <scope>NUCLEOTIDE SEQUENCE</scope>
    <source>
        <strain evidence="11">AW1220</strain>
    </source>
</reference>
<evidence type="ECO:0000313" key="11">
    <source>
        <dbReference type="EMBL" id="GLC26159.1"/>
    </source>
</evidence>
<dbReference type="NCBIfam" id="TIGR01044">
    <property type="entry name" value="rplV_bact"/>
    <property type="match status" value="1"/>
</dbReference>
<dbReference type="GO" id="GO:0019843">
    <property type="term" value="F:rRNA binding"/>
    <property type="evidence" value="ECO:0007669"/>
    <property type="project" value="UniProtKB-UniRule"/>
</dbReference>
<dbReference type="InterPro" id="IPR036394">
    <property type="entry name" value="Ribosomal_uL22_sf"/>
</dbReference>
<dbReference type="Pfam" id="PF00237">
    <property type="entry name" value="Ribosomal_L22"/>
    <property type="match status" value="1"/>
</dbReference>
<comment type="function">
    <text evidence="7">The globular domain of the protein is located near the polypeptide exit tunnel on the outside of the subunit, while an extended beta-hairpin is found that lines the wall of the exit tunnel in the center of the 70S ribosome.</text>
</comment>
<organism evidence="11 12">
    <name type="scientific">Roseisolibacter agri</name>
    <dbReference type="NCBI Taxonomy" id="2014610"/>
    <lineage>
        <taxon>Bacteria</taxon>
        <taxon>Pseudomonadati</taxon>
        <taxon>Gemmatimonadota</taxon>
        <taxon>Gemmatimonadia</taxon>
        <taxon>Gemmatimonadales</taxon>
        <taxon>Gemmatimonadaceae</taxon>
        <taxon>Roseisolibacter</taxon>
    </lineage>
</organism>
<evidence type="ECO:0000256" key="7">
    <source>
        <dbReference type="HAMAP-Rule" id="MF_01331"/>
    </source>
</evidence>
<dbReference type="CDD" id="cd00336">
    <property type="entry name" value="Ribosomal_L22"/>
    <property type="match status" value="1"/>
</dbReference>
<comment type="similarity">
    <text evidence="1 7 8">Belongs to the universal ribosomal protein uL22 family.</text>
</comment>
<keyword evidence="12" id="KW-1185">Reference proteome</keyword>
<evidence type="ECO:0000256" key="1">
    <source>
        <dbReference type="ARBA" id="ARBA00009451"/>
    </source>
</evidence>
<accession>A0AA37VF26</accession>
<dbReference type="InterPro" id="IPR047867">
    <property type="entry name" value="Ribosomal_uL22_bac/org-type"/>
</dbReference>
<comment type="caution">
    <text evidence="11">The sequence shown here is derived from an EMBL/GenBank/DDBJ whole genome shotgun (WGS) entry which is preliminary data.</text>
</comment>
<dbReference type="Gene3D" id="3.90.470.10">
    <property type="entry name" value="Ribosomal protein L22/L17"/>
    <property type="match status" value="1"/>
</dbReference>
<evidence type="ECO:0000256" key="10">
    <source>
        <dbReference type="RuleBase" id="RU004008"/>
    </source>
</evidence>
<evidence type="ECO:0000256" key="9">
    <source>
        <dbReference type="RuleBase" id="RU004006"/>
    </source>
</evidence>
<comment type="subunit">
    <text evidence="7 9">Part of the 50S ribosomal subunit.</text>
</comment>
<evidence type="ECO:0000256" key="3">
    <source>
        <dbReference type="ARBA" id="ARBA00022884"/>
    </source>
</evidence>
<dbReference type="InterPro" id="IPR005727">
    <property type="entry name" value="Ribosomal_uL22_bac/chlpt-type"/>
</dbReference>
<evidence type="ECO:0000256" key="5">
    <source>
        <dbReference type="ARBA" id="ARBA00023274"/>
    </source>
</evidence>
<dbReference type="AlphaFoldDB" id="A0AA37VF26"/>
<evidence type="ECO:0000313" key="12">
    <source>
        <dbReference type="Proteomes" id="UP001161325"/>
    </source>
</evidence>
<dbReference type="HAMAP" id="MF_01331_B">
    <property type="entry name" value="Ribosomal_uL22_B"/>
    <property type="match status" value="1"/>
</dbReference>
<comment type="function">
    <text evidence="7 10">This protein binds specifically to 23S rRNA; its binding is stimulated by other ribosomal proteins, e.g., L4, L17, and L20. It is important during the early stages of 50S assembly. It makes multiple contacts with different domains of the 23S rRNA in the assembled 50S subunit and ribosome.</text>
</comment>
<evidence type="ECO:0000256" key="4">
    <source>
        <dbReference type="ARBA" id="ARBA00022980"/>
    </source>
</evidence>
<keyword evidence="2 7" id="KW-0699">rRNA-binding</keyword>
<dbReference type="PANTHER" id="PTHR13501">
    <property type="entry name" value="CHLOROPLAST 50S RIBOSOMAL PROTEIN L22-RELATED"/>
    <property type="match status" value="1"/>
</dbReference>
<evidence type="ECO:0000256" key="2">
    <source>
        <dbReference type="ARBA" id="ARBA00022730"/>
    </source>
</evidence>
<keyword evidence="3 7" id="KW-0694">RNA-binding</keyword>
<dbReference type="EMBL" id="BRXS01000004">
    <property type="protein sequence ID" value="GLC26159.1"/>
    <property type="molecule type" value="Genomic_DNA"/>
</dbReference>
<protein>
    <recommendedName>
        <fullName evidence="6 7">Large ribosomal subunit protein uL22</fullName>
    </recommendedName>
</protein>
<name>A0AA37VF26_9BACT</name>
<keyword evidence="5 7" id="KW-0687">Ribonucleoprotein</keyword>
<evidence type="ECO:0000256" key="6">
    <source>
        <dbReference type="ARBA" id="ARBA00035207"/>
    </source>
</evidence>
<sequence length="149" mass="16315">MPTNLPTHRLPTHRKPGLAGSLSAERALGLPNAARAIQRTTRQSPYKVRLVIDQIRGLSVNEALALLKFSKKHAADEIEKVLSSAVANAEDAARRNNAHVDVDRLYVAHAIVNEGPKLKRFTPAAMGRATPVHKRTSHIEIVVAEKEGR</sequence>
<dbReference type="GO" id="GO:0022625">
    <property type="term" value="C:cytosolic large ribosomal subunit"/>
    <property type="evidence" value="ECO:0007669"/>
    <property type="project" value="TreeGrafter"/>
</dbReference>